<sequence length="258" mass="31246">MIYYIYDGSFDGLLTAIYESYYRRENPVKIFAENDFQQNLFIPKVHIKTHKKKAERVYNSIREKVSRNALRNIFYAYLSELPNVGTWIYDYIKLGFKVKEDIDKYLSDKRVSKIHKIAQRVRHERHLILGLIRFKKLENNIYYSQIEPKYNIIGLVSPHFAKRFSDQYWIIHDVKRKIGSIYNKKEWIIKDISSIKEAIKYDKNELLYQKLWVEYFINIAIKDRINPKLQMKNMPKRYWGYLTEKAYNSKEGVRTCKL</sequence>
<evidence type="ECO:0000259" key="1">
    <source>
        <dbReference type="Pfam" id="PF13566"/>
    </source>
</evidence>
<name>A0A419TAY5_9FIRM</name>
<evidence type="ECO:0000313" key="3">
    <source>
        <dbReference type="Proteomes" id="UP000284177"/>
    </source>
</evidence>
<dbReference type="EMBL" id="MCIB01000001">
    <property type="protein sequence ID" value="RKD34623.1"/>
    <property type="molecule type" value="Genomic_DNA"/>
</dbReference>
<dbReference type="RefSeq" id="WP_120166708.1">
    <property type="nucleotide sequence ID" value="NZ_MCIB01000001.1"/>
</dbReference>
<dbReference type="OrthoDB" id="5290748at2"/>
<comment type="caution">
    <text evidence="2">The sequence shown here is derived from an EMBL/GenBank/DDBJ whole genome shotgun (WGS) entry which is preliminary data.</text>
</comment>
<dbReference type="AlphaFoldDB" id="A0A419TAY5"/>
<dbReference type="Proteomes" id="UP000284177">
    <property type="component" value="Unassembled WGS sequence"/>
</dbReference>
<organism evidence="2 3">
    <name type="scientific">Thermohalobacter berrensis</name>
    <dbReference type="NCBI Taxonomy" id="99594"/>
    <lineage>
        <taxon>Bacteria</taxon>
        <taxon>Bacillati</taxon>
        <taxon>Bacillota</taxon>
        <taxon>Tissierellia</taxon>
        <taxon>Tissierellales</taxon>
        <taxon>Thermohalobacteraceae</taxon>
        <taxon>Thermohalobacter</taxon>
    </lineage>
</organism>
<dbReference type="InterPro" id="IPR023875">
    <property type="entry name" value="DNA_repair_put"/>
</dbReference>
<accession>A0A419TAY5</accession>
<dbReference type="NCBIfam" id="TIGR03915">
    <property type="entry name" value="SAM_7_link_chp"/>
    <property type="match status" value="1"/>
</dbReference>
<protein>
    <recommendedName>
        <fullName evidence="1">DUF4130 domain-containing protein</fullName>
    </recommendedName>
</protein>
<proteinExistence type="predicted"/>
<dbReference type="Pfam" id="PF13566">
    <property type="entry name" value="DUF4130"/>
    <property type="match status" value="1"/>
</dbReference>
<evidence type="ECO:0000313" key="2">
    <source>
        <dbReference type="EMBL" id="RKD34623.1"/>
    </source>
</evidence>
<keyword evidence="3" id="KW-1185">Reference proteome</keyword>
<feature type="domain" description="DUF4130" evidence="1">
    <location>
        <begin position="84"/>
        <end position="244"/>
    </location>
</feature>
<dbReference type="InterPro" id="IPR025404">
    <property type="entry name" value="DUF4130"/>
</dbReference>
<reference evidence="2 3" key="1">
    <citation type="submission" date="2016-08" db="EMBL/GenBank/DDBJ databases">
        <title>Novel Firmicutes and Novel Genomes.</title>
        <authorList>
            <person name="Poppleton D.I."/>
            <person name="Gribaldo S."/>
        </authorList>
    </citation>
    <scope>NUCLEOTIDE SEQUENCE [LARGE SCALE GENOMIC DNA]</scope>
    <source>
        <strain evidence="2 3">CTT3</strain>
    </source>
</reference>
<gene>
    <name evidence="2" type="ORF">BET03_02010</name>
</gene>